<dbReference type="GO" id="GO:0008168">
    <property type="term" value="F:methyltransferase activity"/>
    <property type="evidence" value="ECO:0007669"/>
    <property type="project" value="UniProtKB-KW"/>
</dbReference>
<dbReference type="EMBL" id="FQWF01000022">
    <property type="protein sequence ID" value="SHH19727.1"/>
    <property type="molecule type" value="Genomic_DNA"/>
</dbReference>
<dbReference type="OrthoDB" id="9791837at2"/>
<organism evidence="1 2">
    <name type="scientific">Flavobacterium micromati</name>
    <dbReference type="NCBI Taxonomy" id="229205"/>
    <lineage>
        <taxon>Bacteria</taxon>
        <taxon>Pseudomonadati</taxon>
        <taxon>Bacteroidota</taxon>
        <taxon>Flavobacteriia</taxon>
        <taxon>Flavobacteriales</taxon>
        <taxon>Flavobacteriaceae</taxon>
        <taxon>Flavobacterium</taxon>
    </lineage>
</organism>
<dbReference type="Pfam" id="PF13489">
    <property type="entry name" value="Methyltransf_23"/>
    <property type="match status" value="1"/>
</dbReference>
<dbReference type="GO" id="GO:0032259">
    <property type="term" value="P:methylation"/>
    <property type="evidence" value="ECO:0007669"/>
    <property type="project" value="UniProtKB-KW"/>
</dbReference>
<evidence type="ECO:0000313" key="1">
    <source>
        <dbReference type="EMBL" id="SHH19727.1"/>
    </source>
</evidence>
<protein>
    <submittedName>
        <fullName evidence="1">Methyltransferase domain-containing protein</fullName>
    </submittedName>
</protein>
<keyword evidence="2" id="KW-1185">Reference proteome</keyword>
<reference evidence="2" key="1">
    <citation type="submission" date="2016-11" db="EMBL/GenBank/DDBJ databases">
        <authorList>
            <person name="Varghese N."/>
            <person name="Submissions S."/>
        </authorList>
    </citation>
    <scope>NUCLEOTIDE SEQUENCE [LARGE SCALE GENOMIC DNA]</scope>
    <source>
        <strain evidence="2">DSM 17659</strain>
    </source>
</reference>
<dbReference type="STRING" id="229205.SAMN05444372_1229"/>
<keyword evidence="1" id="KW-0489">Methyltransferase</keyword>
<dbReference type="InterPro" id="IPR029063">
    <property type="entry name" value="SAM-dependent_MTases_sf"/>
</dbReference>
<dbReference type="Gene3D" id="3.40.50.150">
    <property type="entry name" value="Vaccinia Virus protein VP39"/>
    <property type="match status" value="1"/>
</dbReference>
<gene>
    <name evidence="1" type="ORF">SAMN05444372_1229</name>
</gene>
<proteinExistence type="predicted"/>
<evidence type="ECO:0000313" key="2">
    <source>
        <dbReference type="Proteomes" id="UP000184020"/>
    </source>
</evidence>
<dbReference type="SUPFAM" id="SSF53335">
    <property type="entry name" value="S-adenosyl-L-methionine-dependent methyltransferases"/>
    <property type="match status" value="1"/>
</dbReference>
<keyword evidence="1" id="KW-0808">Transferase</keyword>
<accession>A0A1M5QZX0</accession>
<name>A0A1M5QZX0_9FLAO</name>
<sequence length="309" mass="35592">MHQLHNCPICNSTSIGSFIKTTAQMHSNEEMFNFDQCADCQLVFLNPRVDLEELKNYYTSHYLPYRGSEAWGKFEKLVGGSQRKLDSKRVKLVKETQIITAESLILDVGCGKPSFLKACQQKLNCRTMGIDFSDEGWKDQPTGFEGLDLQVAEIKDLPGNLQPDVITMWHYLEHDYTPLENLSYLRTISKPATKIIIEIPNFDSTSRKKYGENWAGWHTPRHISLFSPNNIELLLNKSGWKVSKVLTYGTMNPYLLYWMSAMEQKGIQWDKNMEDEFLGFIVEMVKFLPKKWKEKKSSLGIMTVIATPL</sequence>
<dbReference type="Proteomes" id="UP000184020">
    <property type="component" value="Unassembled WGS sequence"/>
</dbReference>
<dbReference type="AlphaFoldDB" id="A0A1M5QZX0"/>